<evidence type="ECO:0000259" key="2">
    <source>
        <dbReference type="PROSITE" id="PS51186"/>
    </source>
</evidence>
<feature type="region of interest" description="Disordered" evidence="1">
    <location>
        <begin position="1"/>
        <end position="24"/>
    </location>
</feature>
<organism evidence="3 4">
    <name type="scientific">Streptomyces venezuelae</name>
    <dbReference type="NCBI Taxonomy" id="54571"/>
    <lineage>
        <taxon>Bacteria</taxon>
        <taxon>Bacillati</taxon>
        <taxon>Actinomycetota</taxon>
        <taxon>Actinomycetes</taxon>
        <taxon>Kitasatosporales</taxon>
        <taxon>Streptomycetaceae</taxon>
        <taxon>Streptomyces</taxon>
    </lineage>
</organism>
<gene>
    <name evidence="3" type="ORF">DEJ51_00400</name>
</gene>
<feature type="domain" description="N-acetyltransferase" evidence="2">
    <location>
        <begin position="91"/>
        <end position="247"/>
    </location>
</feature>
<protein>
    <submittedName>
        <fullName evidence="3">GNAT family N-acetyltransferase</fullName>
    </submittedName>
</protein>
<accession>A0A5P2DEC9</accession>
<dbReference type="AlphaFoldDB" id="A0A5P2DEC9"/>
<dbReference type="InterPro" id="IPR000182">
    <property type="entry name" value="GNAT_dom"/>
</dbReference>
<dbReference type="InterPro" id="IPR016181">
    <property type="entry name" value="Acyl_CoA_acyltransferase"/>
</dbReference>
<sequence length="263" mass="28156">MYRVPWTGQDRDRPSRVGRAGGRLQFPREDTPMILGLGSRRPQPVPDHCGDGRHTIRTARLVLHTPRDHWDVEVGAAAGADSDAQRWFGWTPKSLVTPETAEHLLGIHDGNRAERLRAFPRSVRRELARPVVLPDPGAEQRLLAVDAVTGAVAGMSSLTPDDGGAIGLWLAPACRGRGLGAELAAATARFGHEHLGLESVSAGTETANHRCRGALRAAGFVRCEGPALHTLPDGRVVDPTWYRHEAADTARCAGAPAAAISRG</sequence>
<evidence type="ECO:0000313" key="3">
    <source>
        <dbReference type="EMBL" id="QES52920.1"/>
    </source>
</evidence>
<dbReference type="EMBL" id="CP029189">
    <property type="protein sequence ID" value="QES52920.1"/>
    <property type="molecule type" value="Genomic_DNA"/>
</dbReference>
<dbReference type="SUPFAM" id="SSF55729">
    <property type="entry name" value="Acyl-CoA N-acyltransferases (Nat)"/>
    <property type="match status" value="1"/>
</dbReference>
<dbReference type="GO" id="GO:0016747">
    <property type="term" value="F:acyltransferase activity, transferring groups other than amino-acyl groups"/>
    <property type="evidence" value="ECO:0007669"/>
    <property type="project" value="InterPro"/>
</dbReference>
<reference evidence="3 4" key="1">
    <citation type="submission" date="2018-05" db="EMBL/GenBank/DDBJ databases">
        <title>Streptomyces venezuelae.</title>
        <authorList>
            <person name="Kim W."/>
            <person name="Lee N."/>
            <person name="Cho B.-K."/>
        </authorList>
    </citation>
    <scope>NUCLEOTIDE SEQUENCE [LARGE SCALE GENOMIC DNA]</scope>
    <source>
        <strain evidence="3 4">ATCC 21018</strain>
    </source>
</reference>
<dbReference type="Proteomes" id="UP000324101">
    <property type="component" value="Chromosome"/>
</dbReference>
<dbReference type="PROSITE" id="PS51186">
    <property type="entry name" value="GNAT"/>
    <property type="match status" value="1"/>
</dbReference>
<name>A0A5P2DEC9_STRVZ</name>
<proteinExistence type="predicted"/>
<dbReference type="Gene3D" id="3.40.630.30">
    <property type="match status" value="1"/>
</dbReference>
<dbReference type="OrthoDB" id="3395054at2"/>
<dbReference type="Pfam" id="PF13302">
    <property type="entry name" value="Acetyltransf_3"/>
    <property type="match status" value="1"/>
</dbReference>
<keyword evidence="3" id="KW-0808">Transferase</keyword>
<evidence type="ECO:0000313" key="4">
    <source>
        <dbReference type="Proteomes" id="UP000324101"/>
    </source>
</evidence>
<evidence type="ECO:0000256" key="1">
    <source>
        <dbReference type="SAM" id="MobiDB-lite"/>
    </source>
</evidence>